<evidence type="ECO:0000313" key="6">
    <source>
        <dbReference type="Proteomes" id="UP000298327"/>
    </source>
</evidence>
<comment type="caution">
    <text evidence="5">The sequence shown here is derived from an EMBL/GenBank/DDBJ whole genome shotgun (WGS) entry which is preliminary data.</text>
</comment>
<dbReference type="InterPro" id="IPR007219">
    <property type="entry name" value="XnlR_reg_dom"/>
</dbReference>
<gene>
    <name evidence="5" type="ORF">EVG20_g2545</name>
</gene>
<dbReference type="SMART" id="SM00906">
    <property type="entry name" value="Fungal_trans"/>
    <property type="match status" value="1"/>
</dbReference>
<evidence type="ECO:0000256" key="1">
    <source>
        <dbReference type="ARBA" id="ARBA00004123"/>
    </source>
</evidence>
<dbReference type="STRING" id="205917.A0A4Y9Z9J6"/>
<dbReference type="InterPro" id="IPR050613">
    <property type="entry name" value="Sec_Metabolite_Reg"/>
</dbReference>
<dbReference type="EMBL" id="SEOQ01000100">
    <property type="protein sequence ID" value="TFY70461.1"/>
    <property type="molecule type" value="Genomic_DNA"/>
</dbReference>
<sequence length="840" mass="93422">MCCRLGLAKRRVLISLKSNADGQEEHLFLVQSVVDLSFGVIERFPVRRAQKEDVLQSVQMVTQRSFDLISLPILTCCSGTMASGKINNRYVLANTEELHVKITGLTTRILELEEALQALQNTLAPDVQHPLLKPELLLSKSLSPPCTSGSSAEDGCDNEDDIVDTFGTMSIGPTGDTRFFGATARSEFLIGVRHTIGHAFRCQIPHASAADPSIPGKTFYDVTRLDARLFNVAFPDTENDKIDGDLRRLVWSYLPPLDEACNLCTLYLSRNNLTFGSVTRAQLFDEVIATVYNPCADAVGCAHALSLLFIVCAMGAISDLDRTDYEIEAHEYFILSRAAMALECPIHTTTVIAVQTLCFMAQYLDLSGSKLLPSASGKAWLYLGIAVKLAHSMGLHLNGSRWNLDESERRKRARVFWHLVMVDTWFSFGSGRPPSVNLDFVSCEMPADSSEYITADGKKEISVHRWHHLYAQLVYKIMVGVYSAKTPRYLDVLEFDRQVVEFPTPEHLCLTLANESDPESTPYLTCQRWMIRSYKEWTLLNLHRAYFAVALRDKPADLVKHKYGSSVMAVCRAAYRMVEAAEIALQYVDGLFFRSNFACSRVLSAAIVMCLLVCNAPSSNLAMASLQVLDRACLLLERSGGRGCQLASQSLEFTQSLQRQAREAMSNTEQYAESPRTAGELERLGGMTQLISQGPTYHTTNAPLYADHEGQNDVHTMTPEVNLPEVAYWQGMQPDGNAPVAQHNSYGPSQHNPYDPSQHNLYDPPQQPYASTSQAQASQPTHFMAEPAQNARYAGFVYDESFTEPSIFTTQPPPAAIDVQSPAPYILDATWQDFMEQLGF</sequence>
<dbReference type="AlphaFoldDB" id="A0A4Y9Z9J6"/>
<keyword evidence="6" id="KW-1185">Reference proteome</keyword>
<dbReference type="Proteomes" id="UP000298327">
    <property type="component" value="Unassembled WGS sequence"/>
</dbReference>
<accession>A0A4Y9Z9J6</accession>
<dbReference type="GO" id="GO:0008270">
    <property type="term" value="F:zinc ion binding"/>
    <property type="evidence" value="ECO:0007669"/>
    <property type="project" value="InterPro"/>
</dbReference>
<name>A0A4Y9Z9J6_9AGAM</name>
<feature type="domain" description="Xylanolytic transcriptional activator regulatory" evidence="4">
    <location>
        <begin position="379"/>
        <end position="452"/>
    </location>
</feature>
<organism evidence="5 6">
    <name type="scientific">Dentipellis fragilis</name>
    <dbReference type="NCBI Taxonomy" id="205917"/>
    <lineage>
        <taxon>Eukaryota</taxon>
        <taxon>Fungi</taxon>
        <taxon>Dikarya</taxon>
        <taxon>Basidiomycota</taxon>
        <taxon>Agaricomycotina</taxon>
        <taxon>Agaricomycetes</taxon>
        <taxon>Russulales</taxon>
        <taxon>Hericiaceae</taxon>
        <taxon>Dentipellis</taxon>
    </lineage>
</organism>
<evidence type="ECO:0000259" key="4">
    <source>
        <dbReference type="SMART" id="SM00906"/>
    </source>
</evidence>
<evidence type="ECO:0000256" key="3">
    <source>
        <dbReference type="SAM" id="MobiDB-lite"/>
    </source>
</evidence>
<evidence type="ECO:0000313" key="5">
    <source>
        <dbReference type="EMBL" id="TFY70461.1"/>
    </source>
</evidence>
<keyword evidence="2" id="KW-0539">Nucleus</keyword>
<proteinExistence type="predicted"/>
<feature type="compositionally biased region" description="Polar residues" evidence="3">
    <location>
        <begin position="742"/>
        <end position="760"/>
    </location>
</feature>
<comment type="subcellular location">
    <subcellularLocation>
        <location evidence="1">Nucleus</location>
    </subcellularLocation>
</comment>
<reference evidence="5 6" key="1">
    <citation type="submission" date="2019-02" db="EMBL/GenBank/DDBJ databases">
        <title>Genome sequencing of the rare red list fungi Dentipellis fragilis.</title>
        <authorList>
            <person name="Buettner E."/>
            <person name="Kellner H."/>
        </authorList>
    </citation>
    <scope>NUCLEOTIDE SEQUENCE [LARGE SCALE GENOMIC DNA]</scope>
    <source>
        <strain evidence="5 6">DSM 105465</strain>
    </source>
</reference>
<dbReference type="GO" id="GO:0005634">
    <property type="term" value="C:nucleus"/>
    <property type="evidence" value="ECO:0007669"/>
    <property type="project" value="UniProtKB-SubCell"/>
</dbReference>
<dbReference type="CDD" id="cd12148">
    <property type="entry name" value="fungal_TF_MHR"/>
    <property type="match status" value="1"/>
</dbReference>
<dbReference type="OrthoDB" id="424974at2759"/>
<evidence type="ECO:0000256" key="2">
    <source>
        <dbReference type="ARBA" id="ARBA00023242"/>
    </source>
</evidence>
<protein>
    <recommendedName>
        <fullName evidence="4">Xylanolytic transcriptional activator regulatory domain-containing protein</fullName>
    </recommendedName>
</protein>
<dbReference type="GO" id="GO:0006351">
    <property type="term" value="P:DNA-templated transcription"/>
    <property type="evidence" value="ECO:0007669"/>
    <property type="project" value="InterPro"/>
</dbReference>
<dbReference type="Pfam" id="PF04082">
    <property type="entry name" value="Fungal_trans"/>
    <property type="match status" value="1"/>
</dbReference>
<feature type="compositionally biased region" description="Polar residues" evidence="3">
    <location>
        <begin position="768"/>
        <end position="780"/>
    </location>
</feature>
<dbReference type="PANTHER" id="PTHR31001">
    <property type="entry name" value="UNCHARACTERIZED TRANSCRIPTIONAL REGULATORY PROTEIN"/>
    <property type="match status" value="1"/>
</dbReference>
<feature type="region of interest" description="Disordered" evidence="3">
    <location>
        <begin position="730"/>
        <end position="780"/>
    </location>
</feature>
<dbReference type="GO" id="GO:0003677">
    <property type="term" value="F:DNA binding"/>
    <property type="evidence" value="ECO:0007669"/>
    <property type="project" value="InterPro"/>
</dbReference>